<dbReference type="EMBL" id="CP079105">
    <property type="protein sequence ID" value="QXQ13683.1"/>
    <property type="molecule type" value="Genomic_DNA"/>
</dbReference>
<name>A0ABX8S764_9ACTN</name>
<feature type="region of interest" description="Disordered" evidence="1">
    <location>
        <begin position="1"/>
        <end position="32"/>
    </location>
</feature>
<sequence length="287" mass="30297">MSRATDAGPRPTLGAPVTRLRRSRSEPRITEHPARRTCSRHAGLAALLAGDHDSARRIVASLGKPGSRGWTALDPGSLLSSHATAVGLARRDGDQGALVTRWRAAQETLAAAPAELDGVSAVGELWLAAARLREIDRVARLVRESAELLRRHPDATGETATFHWYGVQAAILAGRPTAMIPHATALRAAVADPDPAVRADAGVLVDAARAWVRLLRGEVDADEVSGCARRLGEIGQRWAGARLAGEAALRAPVADAVALARVATALSTNAHRTGIAARVHNNEVYEM</sequence>
<accession>A0ABX8S764</accession>
<evidence type="ECO:0000313" key="3">
    <source>
        <dbReference type="Proteomes" id="UP000887023"/>
    </source>
</evidence>
<gene>
    <name evidence="2" type="ORF">KV203_18095</name>
</gene>
<evidence type="ECO:0000256" key="1">
    <source>
        <dbReference type="SAM" id="MobiDB-lite"/>
    </source>
</evidence>
<organism evidence="2 3">
    <name type="scientific">Skermania pinensis</name>
    <dbReference type="NCBI Taxonomy" id="39122"/>
    <lineage>
        <taxon>Bacteria</taxon>
        <taxon>Bacillati</taxon>
        <taxon>Actinomycetota</taxon>
        <taxon>Actinomycetes</taxon>
        <taxon>Mycobacteriales</taxon>
        <taxon>Gordoniaceae</taxon>
        <taxon>Skermania</taxon>
    </lineage>
</organism>
<proteinExistence type="predicted"/>
<dbReference type="RefSeq" id="WP_066469422.1">
    <property type="nucleotide sequence ID" value="NZ_CBCRUZ010000005.1"/>
</dbReference>
<feature type="compositionally biased region" description="Basic and acidic residues" evidence="1">
    <location>
        <begin position="23"/>
        <end position="32"/>
    </location>
</feature>
<reference evidence="2" key="1">
    <citation type="submission" date="2021-07" db="EMBL/GenBank/DDBJ databases">
        <title>Candidatus Kaistella beijingensis sp. nov. isolated from a municipal wastewater treatment plant is involved in sludge foaming.</title>
        <authorList>
            <person name="Song Y."/>
            <person name="Liu S.-J."/>
        </authorList>
    </citation>
    <scope>NUCLEOTIDE SEQUENCE</scope>
    <source>
        <strain evidence="2">DSM 43998</strain>
    </source>
</reference>
<evidence type="ECO:0000313" key="2">
    <source>
        <dbReference type="EMBL" id="QXQ13683.1"/>
    </source>
</evidence>
<protein>
    <submittedName>
        <fullName evidence="2">Uncharacterized protein</fullName>
    </submittedName>
</protein>
<dbReference type="Proteomes" id="UP000887023">
    <property type="component" value="Chromosome"/>
</dbReference>
<keyword evidence="3" id="KW-1185">Reference proteome</keyword>